<feature type="site" description="Cleavage; by autolysis" evidence="13">
    <location>
        <begin position="223"/>
        <end position="224"/>
    </location>
</feature>
<comment type="function">
    <text evidence="6">Cleaves the GlcNAc-Asn bond which joins oligosaccharides to the peptide of asparagine-linked glycoproteins.</text>
</comment>
<reference evidence="15" key="2">
    <citation type="submission" date="2025-08" db="UniProtKB">
        <authorList>
            <consortium name="RefSeq"/>
        </authorList>
    </citation>
    <scope>IDENTIFICATION</scope>
    <source>
        <tissue evidence="15">Whole organism</tissue>
    </source>
</reference>
<dbReference type="Pfam" id="PF01112">
    <property type="entry name" value="Asparaginase_2"/>
    <property type="match status" value="1"/>
</dbReference>
<dbReference type="GO" id="GO:0003948">
    <property type="term" value="F:N4-(beta-N-acetylglucosaminyl)-L-asparaginase activity"/>
    <property type="evidence" value="ECO:0007669"/>
    <property type="project" value="UniProtKB-EC"/>
</dbReference>
<evidence type="ECO:0000256" key="7">
    <source>
        <dbReference type="ARBA" id="ARBA00066729"/>
    </source>
</evidence>
<keyword evidence="3" id="KW-0378">Hydrolase</keyword>
<evidence type="ECO:0000256" key="4">
    <source>
        <dbReference type="ARBA" id="ARBA00022813"/>
    </source>
</evidence>
<evidence type="ECO:0000256" key="11">
    <source>
        <dbReference type="PIRSR" id="PIRSR600246-1"/>
    </source>
</evidence>
<evidence type="ECO:0000313" key="14">
    <source>
        <dbReference type="Proteomes" id="UP000504606"/>
    </source>
</evidence>
<dbReference type="GO" id="GO:0005764">
    <property type="term" value="C:lysosome"/>
    <property type="evidence" value="ECO:0007669"/>
    <property type="project" value="TreeGrafter"/>
</dbReference>
<dbReference type="EC" id="3.5.1.26" evidence="7"/>
<proteinExistence type="inferred from homology"/>
<evidence type="ECO:0000256" key="2">
    <source>
        <dbReference type="ARBA" id="ARBA00022670"/>
    </source>
</evidence>
<dbReference type="AlphaFoldDB" id="A0A9C6XSD9"/>
<feature type="active site" description="Nucleophile" evidence="11">
    <location>
        <position position="224"/>
    </location>
</feature>
<dbReference type="PANTHER" id="PTHR10188">
    <property type="entry name" value="L-ASPARAGINASE"/>
    <property type="match status" value="1"/>
</dbReference>
<dbReference type="GeneID" id="113209724"/>
<gene>
    <name evidence="15" type="primary">LOC113209724</name>
</gene>
<evidence type="ECO:0000256" key="8">
    <source>
        <dbReference type="ARBA" id="ARBA00078726"/>
    </source>
</evidence>
<dbReference type="CDD" id="cd04513">
    <property type="entry name" value="Glycosylasparaginase"/>
    <property type="match status" value="1"/>
</dbReference>
<keyword evidence="4" id="KW-0068">Autocatalytic cleavage</keyword>
<feature type="binding site" evidence="12">
    <location>
        <begin position="275"/>
        <end position="278"/>
    </location>
    <ligand>
        <name>substrate</name>
    </ligand>
</feature>
<name>A0A9C6XSD9_FRAOC</name>
<accession>A0A9C6XSD9</accession>
<dbReference type="PANTHER" id="PTHR10188:SF6">
    <property type="entry name" value="N(4)-(BETA-N-ACETYLGLUCOSAMINYL)-L-ASPARAGINASE"/>
    <property type="match status" value="1"/>
</dbReference>
<dbReference type="Proteomes" id="UP000504606">
    <property type="component" value="Unplaced"/>
</dbReference>
<evidence type="ECO:0000256" key="10">
    <source>
        <dbReference type="ARBA" id="ARBA00080645"/>
    </source>
</evidence>
<sequence>MDRAKVLLIVGFVVGGVAATLTSNHIRGKGQDHTRPGAPAFPAVINTWAQNGFESAGAKAWEVLSERGTALDAVERGCTLCEKLQCDGTVGFGGSPDEDGETTLDAMIMDGVSMNIGAVSDLRRIPNAISVARKVLDHTAHTMLAGDQATKFAMQLGFKQQSLSTNKSLEIWTQWKRKHCQPNFWRNVSPDPRSSCGPYKVLAKKSRMESVRSSNEINSQNHDTIGMVAIDANGLIAAGTSTNGARHKIPGRVGDSPIPGAGAYADQDVGGAAATGDGDVMMRFLPSFLAVEEMRRGQSPKQAAETAMRRIVAKYPEFQGAMVVLRKDGQHAAVCHGLSTFPYTFANNSTGKATVYHVDCL</sequence>
<dbReference type="KEGG" id="foc:113209724"/>
<dbReference type="InterPro" id="IPR000246">
    <property type="entry name" value="Peptidase_T2"/>
</dbReference>
<comment type="similarity">
    <text evidence="1">Belongs to the Ntn-hydrolase family.</text>
</comment>
<dbReference type="RefSeq" id="XP_052129297.1">
    <property type="nucleotide sequence ID" value="XM_052273337.1"/>
</dbReference>
<feature type="binding site" evidence="12">
    <location>
        <begin position="252"/>
        <end position="255"/>
    </location>
    <ligand>
        <name>substrate</name>
    </ligand>
</feature>
<dbReference type="FunFam" id="3.60.20.30:FF:000003">
    <property type="entry name" value="N(4)-(Beta-N-acetylglucosaminyl)-L-asparaginase isoform X1"/>
    <property type="match status" value="1"/>
</dbReference>
<keyword evidence="2" id="KW-0645">Protease</keyword>
<evidence type="ECO:0000256" key="13">
    <source>
        <dbReference type="PIRSR" id="PIRSR600246-3"/>
    </source>
</evidence>
<evidence type="ECO:0000256" key="5">
    <source>
        <dbReference type="ARBA" id="ARBA00050421"/>
    </source>
</evidence>
<dbReference type="Gene3D" id="3.60.20.30">
    <property type="entry name" value="(Glycosyl)asparaginase"/>
    <property type="match status" value="1"/>
</dbReference>
<dbReference type="InterPro" id="IPR029055">
    <property type="entry name" value="Ntn_hydrolases_N"/>
</dbReference>
<reference evidence="15" key="1">
    <citation type="journal article" date="2018" name="Proc. Natl. Acad. Sci. U.S.A.">
        <title>Phylogenomics and the evolution of hemipteroid insects.</title>
        <authorList>
            <person name="Johnson K.P."/>
            <person name="Dietrich C.H."/>
            <person name="Friedrich F."/>
            <person name="Beutel R.G."/>
            <person name="Wipfler B."/>
            <person name="Peters R.S."/>
            <person name="Allen J.M."/>
            <person name="Petersen M."/>
            <person name="Donath A."/>
            <person name="Walden K.K."/>
            <person name="Kozlov A.M."/>
            <person name="Podsiadlowski L."/>
            <person name="Mayer C."/>
            <person name="Meusemann K."/>
            <person name="Vasilikopoulos A."/>
            <person name="Waterhouse R.M."/>
            <person name="Cameron S.L."/>
            <person name="Weirauch C."/>
            <person name="Swanson D.R."/>
            <person name="Percy D.M."/>
            <person name="Hardy N.B."/>
            <person name="Terry I."/>
            <person name="Liu S."/>
            <person name="Zhou X."/>
            <person name="Misof B."/>
            <person name="Robertson H.M."/>
            <person name="Yoshizawa K."/>
        </authorList>
    </citation>
    <scope>NUCLEOTIDE SEQUENCE</scope>
    <source>
        <tissue evidence="15">Whole organism</tissue>
    </source>
</reference>
<keyword evidence="14" id="KW-1185">Reference proteome</keyword>
<dbReference type="SUPFAM" id="SSF56235">
    <property type="entry name" value="N-terminal nucleophile aminohydrolases (Ntn hydrolases)"/>
    <property type="match status" value="1"/>
</dbReference>
<dbReference type="GO" id="GO:0006508">
    <property type="term" value="P:proteolysis"/>
    <property type="evidence" value="ECO:0007669"/>
    <property type="project" value="UniProtKB-KW"/>
</dbReference>
<evidence type="ECO:0000256" key="6">
    <source>
        <dbReference type="ARBA" id="ARBA00053295"/>
    </source>
</evidence>
<evidence type="ECO:0000256" key="12">
    <source>
        <dbReference type="PIRSR" id="PIRSR600246-2"/>
    </source>
</evidence>
<evidence type="ECO:0000256" key="3">
    <source>
        <dbReference type="ARBA" id="ARBA00022801"/>
    </source>
</evidence>
<organism evidence="14 15">
    <name type="scientific">Frankliniella occidentalis</name>
    <name type="common">Western flower thrips</name>
    <name type="synonym">Euthrips occidentalis</name>
    <dbReference type="NCBI Taxonomy" id="133901"/>
    <lineage>
        <taxon>Eukaryota</taxon>
        <taxon>Metazoa</taxon>
        <taxon>Ecdysozoa</taxon>
        <taxon>Arthropoda</taxon>
        <taxon>Hexapoda</taxon>
        <taxon>Insecta</taxon>
        <taxon>Pterygota</taxon>
        <taxon>Neoptera</taxon>
        <taxon>Paraneoptera</taxon>
        <taxon>Thysanoptera</taxon>
        <taxon>Terebrantia</taxon>
        <taxon>Thripoidea</taxon>
        <taxon>Thripidae</taxon>
        <taxon>Frankliniella</taxon>
    </lineage>
</organism>
<evidence type="ECO:0000256" key="1">
    <source>
        <dbReference type="ARBA" id="ARBA00010872"/>
    </source>
</evidence>
<dbReference type="OrthoDB" id="188713at2759"/>
<dbReference type="GO" id="GO:0008233">
    <property type="term" value="F:peptidase activity"/>
    <property type="evidence" value="ECO:0007669"/>
    <property type="project" value="UniProtKB-KW"/>
</dbReference>
<comment type="catalytic activity">
    <reaction evidence="5">
        <text>N(4)-(beta-N-acetyl-D-glucosaminyl)-L-asparagine + H2O = N-acetyl-beta-D-glucosaminylamine + L-aspartate + H(+)</text>
        <dbReference type="Rhea" id="RHEA:11544"/>
        <dbReference type="ChEBI" id="CHEBI:15377"/>
        <dbReference type="ChEBI" id="CHEBI:15378"/>
        <dbReference type="ChEBI" id="CHEBI:15947"/>
        <dbReference type="ChEBI" id="CHEBI:29991"/>
        <dbReference type="ChEBI" id="CHEBI:58080"/>
        <dbReference type="EC" id="3.5.1.26"/>
    </reaction>
</comment>
<protein>
    <recommendedName>
        <fullName evidence="7">N(4)-(beta-N-acetylglucosaminyl)-L-asparaginase</fullName>
        <ecNumber evidence="7">3.5.1.26</ecNumber>
    </recommendedName>
    <alternativeName>
        <fullName evidence="9">Aspartylglucosaminidase</fullName>
    </alternativeName>
    <alternativeName>
        <fullName evidence="8">Glycosylasparaginase</fullName>
    </alternativeName>
    <alternativeName>
        <fullName evidence="10">N4-(N-acetyl-beta-glucosaminyl)-L-asparagine amidase</fullName>
    </alternativeName>
</protein>
<evidence type="ECO:0000256" key="9">
    <source>
        <dbReference type="ARBA" id="ARBA00079301"/>
    </source>
</evidence>
<evidence type="ECO:0000313" key="15">
    <source>
        <dbReference type="RefSeq" id="XP_052129297.1"/>
    </source>
</evidence>